<name>A0A927CJ75_9BACL</name>
<dbReference type="PIRSF" id="PIRSF000303">
    <property type="entry name" value="Glutathion_perox"/>
    <property type="match status" value="1"/>
</dbReference>
<comment type="caution">
    <text evidence="7">The sequence shown here is derived from an EMBL/GenBank/DDBJ whole genome shotgun (WGS) entry which is preliminary data.</text>
</comment>
<sequence length="176" mass="19851">MGVYDYTANTIRGTQKSLSDYEGKVLLIVNTASKCGFTRQYGDLQKLYEQYKDQGLVVLGFPCNQFGAQEPGTNEEIDTFCQLNYGVTFPLFDKIDVRGSDQHPLFGYLTGQAPFQGFEDPESRLATFLQQQGLLEGDDIKWNFTKFLIDRSGNVAQRFESTVETDQMKPAIEALL</sequence>
<keyword evidence="8" id="KW-1185">Reference proteome</keyword>
<reference evidence="7" key="1">
    <citation type="submission" date="2020-09" db="EMBL/GenBank/DDBJ databases">
        <title>A novel bacterium of genus Paenibacillus, isolated from South China Sea.</title>
        <authorList>
            <person name="Huang H."/>
            <person name="Mo K."/>
            <person name="Hu Y."/>
        </authorList>
    </citation>
    <scope>NUCLEOTIDE SEQUENCE</scope>
    <source>
        <strain evidence="7">IB182363</strain>
    </source>
</reference>
<keyword evidence="3 5" id="KW-0560">Oxidoreductase</keyword>
<dbReference type="PROSITE" id="PS51352">
    <property type="entry name" value="THIOREDOXIN_2"/>
    <property type="match status" value="1"/>
</dbReference>
<dbReference type="Pfam" id="PF00255">
    <property type="entry name" value="GSHPx"/>
    <property type="match status" value="1"/>
</dbReference>
<dbReference type="InterPro" id="IPR029759">
    <property type="entry name" value="GPX_AS"/>
</dbReference>
<dbReference type="GO" id="GO:0034599">
    <property type="term" value="P:cellular response to oxidative stress"/>
    <property type="evidence" value="ECO:0007669"/>
    <property type="project" value="TreeGrafter"/>
</dbReference>
<dbReference type="InterPro" id="IPR000889">
    <property type="entry name" value="Glutathione_peroxidase"/>
</dbReference>
<dbReference type="AlphaFoldDB" id="A0A927CJ75"/>
<dbReference type="Proteomes" id="UP000639396">
    <property type="component" value="Unassembled WGS sequence"/>
</dbReference>
<evidence type="ECO:0000256" key="1">
    <source>
        <dbReference type="ARBA" id="ARBA00006926"/>
    </source>
</evidence>
<evidence type="ECO:0000313" key="8">
    <source>
        <dbReference type="Proteomes" id="UP000639396"/>
    </source>
</evidence>
<feature type="domain" description="Thioredoxin" evidence="6">
    <location>
        <begin position="1"/>
        <end position="176"/>
    </location>
</feature>
<dbReference type="EMBL" id="JACXJA010000077">
    <property type="protein sequence ID" value="MBD2866891.1"/>
    <property type="molecule type" value="Genomic_DNA"/>
</dbReference>
<dbReference type="Gene3D" id="3.40.30.10">
    <property type="entry name" value="Glutaredoxin"/>
    <property type="match status" value="1"/>
</dbReference>
<evidence type="ECO:0000256" key="5">
    <source>
        <dbReference type="RuleBase" id="RU000499"/>
    </source>
</evidence>
<dbReference type="GO" id="GO:0004601">
    <property type="term" value="F:peroxidase activity"/>
    <property type="evidence" value="ECO:0007669"/>
    <property type="project" value="UniProtKB-KW"/>
</dbReference>
<dbReference type="RefSeq" id="WP_190932504.1">
    <property type="nucleotide sequence ID" value="NZ_JACXJA010000077.1"/>
</dbReference>
<dbReference type="InterPro" id="IPR013766">
    <property type="entry name" value="Thioredoxin_domain"/>
</dbReference>
<dbReference type="PROSITE" id="PS00763">
    <property type="entry name" value="GLUTATHIONE_PEROXID_2"/>
    <property type="match status" value="1"/>
</dbReference>
<dbReference type="InterPro" id="IPR036249">
    <property type="entry name" value="Thioredoxin-like_sf"/>
</dbReference>
<evidence type="ECO:0000259" key="6">
    <source>
        <dbReference type="PROSITE" id="PS51352"/>
    </source>
</evidence>
<proteinExistence type="inferred from homology"/>
<dbReference type="PANTHER" id="PTHR11592">
    <property type="entry name" value="GLUTATHIONE PEROXIDASE"/>
    <property type="match status" value="1"/>
</dbReference>
<evidence type="ECO:0000256" key="3">
    <source>
        <dbReference type="ARBA" id="ARBA00023002"/>
    </source>
</evidence>
<feature type="active site" evidence="4">
    <location>
        <position position="35"/>
    </location>
</feature>
<dbReference type="CDD" id="cd00340">
    <property type="entry name" value="GSH_Peroxidase"/>
    <property type="match status" value="1"/>
</dbReference>
<dbReference type="FunFam" id="3.40.30.10:FF:000010">
    <property type="entry name" value="Glutathione peroxidase"/>
    <property type="match status" value="1"/>
</dbReference>
<accession>A0A927CJ75</accession>
<keyword evidence="2 5" id="KW-0575">Peroxidase</keyword>
<dbReference type="PANTHER" id="PTHR11592:SF78">
    <property type="entry name" value="GLUTATHIONE PEROXIDASE"/>
    <property type="match status" value="1"/>
</dbReference>
<dbReference type="PROSITE" id="PS51355">
    <property type="entry name" value="GLUTATHIONE_PEROXID_3"/>
    <property type="match status" value="1"/>
</dbReference>
<evidence type="ECO:0000256" key="2">
    <source>
        <dbReference type="ARBA" id="ARBA00022559"/>
    </source>
</evidence>
<dbReference type="PRINTS" id="PR01011">
    <property type="entry name" value="GLUTPROXDASE"/>
</dbReference>
<evidence type="ECO:0000313" key="7">
    <source>
        <dbReference type="EMBL" id="MBD2866891.1"/>
    </source>
</evidence>
<dbReference type="InterPro" id="IPR029760">
    <property type="entry name" value="GPX_CS"/>
</dbReference>
<dbReference type="PROSITE" id="PS00460">
    <property type="entry name" value="GLUTATHIONE_PEROXID_1"/>
    <property type="match status" value="1"/>
</dbReference>
<gene>
    <name evidence="7" type="ORF">IDH45_33490</name>
</gene>
<protein>
    <recommendedName>
        <fullName evidence="5">Glutathione peroxidase</fullName>
    </recommendedName>
</protein>
<evidence type="ECO:0000256" key="4">
    <source>
        <dbReference type="PIRSR" id="PIRSR000303-1"/>
    </source>
</evidence>
<dbReference type="SUPFAM" id="SSF52833">
    <property type="entry name" value="Thioredoxin-like"/>
    <property type="match status" value="1"/>
</dbReference>
<organism evidence="7 8">
    <name type="scientific">Paenibacillus oceani</name>
    <dbReference type="NCBI Taxonomy" id="2772510"/>
    <lineage>
        <taxon>Bacteria</taxon>
        <taxon>Bacillati</taxon>
        <taxon>Bacillota</taxon>
        <taxon>Bacilli</taxon>
        <taxon>Bacillales</taxon>
        <taxon>Paenibacillaceae</taxon>
        <taxon>Paenibacillus</taxon>
    </lineage>
</organism>
<comment type="similarity">
    <text evidence="1 5">Belongs to the glutathione peroxidase family.</text>
</comment>